<dbReference type="NCBIfam" id="TIGR01167">
    <property type="entry name" value="LPXTG_anchor"/>
    <property type="match status" value="1"/>
</dbReference>
<evidence type="ECO:0000256" key="1">
    <source>
        <dbReference type="ARBA" id="ARBA00022512"/>
    </source>
</evidence>
<organism evidence="8 9">
    <name type="scientific">Aeromicrobium phragmitis</name>
    <dbReference type="NCBI Taxonomy" id="2478914"/>
    <lineage>
        <taxon>Bacteria</taxon>
        <taxon>Bacillati</taxon>
        <taxon>Actinomycetota</taxon>
        <taxon>Actinomycetes</taxon>
        <taxon>Propionibacteriales</taxon>
        <taxon>Nocardioidaceae</taxon>
        <taxon>Aeromicrobium</taxon>
    </lineage>
</organism>
<feature type="signal peptide" evidence="6">
    <location>
        <begin position="1"/>
        <end position="27"/>
    </location>
</feature>
<accession>A0A3L8PNW5</accession>
<keyword evidence="5" id="KW-1133">Transmembrane helix</keyword>
<evidence type="ECO:0000256" key="2">
    <source>
        <dbReference type="ARBA" id="ARBA00022525"/>
    </source>
</evidence>
<keyword evidence="4" id="KW-0572">Peptidoglycan-anchor</keyword>
<dbReference type="EMBL" id="RDBF01000001">
    <property type="protein sequence ID" value="RLV57086.1"/>
    <property type="molecule type" value="Genomic_DNA"/>
</dbReference>
<evidence type="ECO:0000259" key="7">
    <source>
        <dbReference type="Pfam" id="PF00746"/>
    </source>
</evidence>
<evidence type="ECO:0000256" key="6">
    <source>
        <dbReference type="SAM" id="SignalP"/>
    </source>
</evidence>
<evidence type="ECO:0000313" key="9">
    <source>
        <dbReference type="Proteomes" id="UP000282515"/>
    </source>
</evidence>
<keyword evidence="1" id="KW-0134">Cell wall</keyword>
<comment type="caution">
    <text evidence="8">The sequence shown here is derived from an EMBL/GenBank/DDBJ whole genome shotgun (WGS) entry which is preliminary data.</text>
</comment>
<keyword evidence="5" id="KW-0812">Transmembrane</keyword>
<gene>
    <name evidence="8" type="ORF">D9V41_00010</name>
</gene>
<evidence type="ECO:0000256" key="4">
    <source>
        <dbReference type="ARBA" id="ARBA00023088"/>
    </source>
</evidence>
<evidence type="ECO:0000313" key="8">
    <source>
        <dbReference type="EMBL" id="RLV57086.1"/>
    </source>
</evidence>
<dbReference type="AlphaFoldDB" id="A0A3L8PNW5"/>
<sequence>MNKLRSKLAAVFVAVSALVLAPTAATAEYTPAGPAAGAVIIAPGGTATIPFTGFAPNEPVEFTLTGFNASDATLASLKAAPVESTSITKQADANGAVSVTVTLPDNAAGEYTLTATGQQSGETAVVAIVTGTAAGGGGTGGGETSTAGAIPATGSDSASTIALVAGGVLLAGGLVVAGAALRRQRQH</sequence>
<dbReference type="OrthoDB" id="5084279at2"/>
<dbReference type="Pfam" id="PF00746">
    <property type="entry name" value="Gram_pos_anchor"/>
    <property type="match status" value="1"/>
</dbReference>
<reference evidence="8 9" key="1">
    <citation type="submission" date="2018-10" db="EMBL/GenBank/DDBJ databases">
        <title>Aeromicrobium sp. 9W16Y-2 whole genome shotgun sequence.</title>
        <authorList>
            <person name="Li F."/>
        </authorList>
    </citation>
    <scope>NUCLEOTIDE SEQUENCE [LARGE SCALE GENOMIC DNA]</scope>
    <source>
        <strain evidence="8 9">9W16Y-2</strain>
    </source>
</reference>
<dbReference type="Proteomes" id="UP000282515">
    <property type="component" value="Unassembled WGS sequence"/>
</dbReference>
<proteinExistence type="predicted"/>
<dbReference type="InterPro" id="IPR019931">
    <property type="entry name" value="LPXTG_anchor"/>
</dbReference>
<keyword evidence="2" id="KW-0964">Secreted</keyword>
<feature type="domain" description="Gram-positive cocci surface proteins LPxTG" evidence="7">
    <location>
        <begin position="143"/>
        <end position="183"/>
    </location>
</feature>
<keyword evidence="9" id="KW-1185">Reference proteome</keyword>
<keyword evidence="3 6" id="KW-0732">Signal</keyword>
<keyword evidence="5" id="KW-0472">Membrane</keyword>
<name>A0A3L8PNW5_9ACTN</name>
<feature type="transmembrane region" description="Helical" evidence="5">
    <location>
        <begin position="161"/>
        <end position="181"/>
    </location>
</feature>
<evidence type="ECO:0000256" key="3">
    <source>
        <dbReference type="ARBA" id="ARBA00022729"/>
    </source>
</evidence>
<dbReference type="RefSeq" id="WP_121792495.1">
    <property type="nucleotide sequence ID" value="NZ_RDBF01000001.1"/>
</dbReference>
<protein>
    <submittedName>
        <fullName evidence="8">LPXTG cell wall anchor domain-containing protein</fullName>
    </submittedName>
</protein>
<feature type="chain" id="PRO_5018071185" evidence="6">
    <location>
        <begin position="28"/>
        <end position="187"/>
    </location>
</feature>
<evidence type="ECO:0000256" key="5">
    <source>
        <dbReference type="SAM" id="Phobius"/>
    </source>
</evidence>